<keyword evidence="3" id="KW-0813">Transport</keyword>
<feature type="domain" description="Polysaccharide export protein N-terminal" evidence="16">
    <location>
        <begin position="21"/>
        <end position="101"/>
    </location>
</feature>
<evidence type="ECO:0000256" key="11">
    <source>
        <dbReference type="ARBA" id="ARBA00023136"/>
    </source>
</evidence>
<evidence type="ECO:0000259" key="17">
    <source>
        <dbReference type="Pfam" id="PF22461"/>
    </source>
</evidence>
<feature type="chain" id="PRO_5039602780" evidence="15">
    <location>
        <begin position="22"/>
        <end position="217"/>
    </location>
</feature>
<evidence type="ECO:0000259" key="16">
    <source>
        <dbReference type="Pfam" id="PF02563"/>
    </source>
</evidence>
<dbReference type="InterPro" id="IPR054765">
    <property type="entry name" value="SLBB_dom"/>
</dbReference>
<keyword evidence="12" id="KW-0564">Palmitate</keyword>
<dbReference type="PANTHER" id="PTHR33619:SF3">
    <property type="entry name" value="POLYSACCHARIDE EXPORT PROTEIN GFCE-RELATED"/>
    <property type="match status" value="1"/>
</dbReference>
<evidence type="ECO:0000313" key="19">
    <source>
        <dbReference type="Proteomes" id="UP000036503"/>
    </source>
</evidence>
<dbReference type="InterPro" id="IPR003715">
    <property type="entry name" value="Poly_export_N"/>
</dbReference>
<dbReference type="PATRIC" id="fig|1122219.3.peg.1183"/>
<dbReference type="GO" id="GO:0006811">
    <property type="term" value="P:monoatomic ion transport"/>
    <property type="evidence" value="ECO:0007669"/>
    <property type="project" value="UniProtKB-KW"/>
</dbReference>
<dbReference type="InterPro" id="IPR049712">
    <property type="entry name" value="Poly_export"/>
</dbReference>
<keyword evidence="5" id="KW-0762">Sugar transport</keyword>
<dbReference type="GO" id="GO:0015288">
    <property type="term" value="F:porin activity"/>
    <property type="evidence" value="ECO:0007669"/>
    <property type="project" value="UniProtKB-KW"/>
</dbReference>
<name>A0A0J6X0H6_9FIRM</name>
<evidence type="ECO:0000256" key="9">
    <source>
        <dbReference type="ARBA" id="ARBA00023065"/>
    </source>
</evidence>
<organism evidence="18 19">
    <name type="scientific">Megasphaera cerevisiae DSM 20462</name>
    <dbReference type="NCBI Taxonomy" id="1122219"/>
    <lineage>
        <taxon>Bacteria</taxon>
        <taxon>Bacillati</taxon>
        <taxon>Bacillota</taxon>
        <taxon>Negativicutes</taxon>
        <taxon>Veillonellales</taxon>
        <taxon>Veillonellaceae</taxon>
        <taxon>Megasphaera</taxon>
    </lineage>
</organism>
<dbReference type="Pfam" id="PF02563">
    <property type="entry name" value="Poly_export"/>
    <property type="match status" value="1"/>
</dbReference>
<keyword evidence="8" id="KW-0625">Polysaccharide transport</keyword>
<evidence type="ECO:0000256" key="3">
    <source>
        <dbReference type="ARBA" id="ARBA00022448"/>
    </source>
</evidence>
<evidence type="ECO:0000256" key="4">
    <source>
        <dbReference type="ARBA" id="ARBA00022452"/>
    </source>
</evidence>
<dbReference type="EMBL" id="LEKT01000003">
    <property type="protein sequence ID" value="KMO87662.1"/>
    <property type="molecule type" value="Genomic_DNA"/>
</dbReference>
<keyword evidence="13" id="KW-0998">Cell outer membrane</keyword>
<evidence type="ECO:0000256" key="12">
    <source>
        <dbReference type="ARBA" id="ARBA00023139"/>
    </source>
</evidence>
<protein>
    <submittedName>
        <fullName evidence="18">Polysaccharide export protein</fullName>
    </submittedName>
</protein>
<keyword evidence="9" id="KW-0406">Ion transport</keyword>
<evidence type="ECO:0000313" key="18">
    <source>
        <dbReference type="EMBL" id="KMO87662.1"/>
    </source>
</evidence>
<reference evidence="18 19" key="1">
    <citation type="submission" date="2015-06" db="EMBL/GenBank/DDBJ databases">
        <title>Draft genome sequence of beer spoilage bacterium Megasphaera cerevisiae type strain 20462.</title>
        <authorList>
            <person name="Kutumbaka K."/>
            <person name="Pasmowitz J."/>
            <person name="Mategko J."/>
            <person name="Reyes D."/>
            <person name="Friedrich A."/>
            <person name="Han S."/>
            <person name="Martens-Habbena W."/>
            <person name="Neal-McKinney J."/>
            <person name="Janagama H.K."/>
            <person name="Nadala C."/>
            <person name="Samadpour M."/>
        </authorList>
    </citation>
    <scope>NUCLEOTIDE SEQUENCE [LARGE SCALE GENOMIC DNA]</scope>
    <source>
        <strain evidence="18 19">DSM 20462</strain>
    </source>
</reference>
<dbReference type="Gene3D" id="3.10.560.10">
    <property type="entry name" value="Outer membrane lipoprotein wza domain like"/>
    <property type="match status" value="1"/>
</dbReference>
<dbReference type="Pfam" id="PF22461">
    <property type="entry name" value="SLBB_2"/>
    <property type="match status" value="1"/>
</dbReference>
<gene>
    <name evidence="18" type="ORF">AB840_01855</name>
</gene>
<dbReference type="AlphaFoldDB" id="A0A0J6X0H6"/>
<feature type="signal peptide" evidence="15">
    <location>
        <begin position="1"/>
        <end position="21"/>
    </location>
</feature>
<dbReference type="GO" id="GO:0015159">
    <property type="term" value="F:polysaccharide transmembrane transporter activity"/>
    <property type="evidence" value="ECO:0007669"/>
    <property type="project" value="InterPro"/>
</dbReference>
<dbReference type="STRING" id="39029.BSR42_00840"/>
<evidence type="ECO:0000256" key="8">
    <source>
        <dbReference type="ARBA" id="ARBA00023047"/>
    </source>
</evidence>
<dbReference type="GO" id="GO:0046930">
    <property type="term" value="C:pore complex"/>
    <property type="evidence" value="ECO:0007669"/>
    <property type="project" value="UniProtKB-KW"/>
</dbReference>
<evidence type="ECO:0000256" key="10">
    <source>
        <dbReference type="ARBA" id="ARBA00023114"/>
    </source>
</evidence>
<proteinExistence type="inferred from homology"/>
<sequence>MKYKILSSLAVLTALAYAAMATDYTLRPGDQLSIVVAQQEDMSTSVANSSVTPYQVRPDGKVSVPLVGEVAADGMTVGQFTDTLRQGLAKYIIDPDVTVNIIKLGGIRVYVFGEVNKPGVYELTKSHRVIDAIGAASGFNWDTAKKKIFLIHQDNPEKAIPINLNHILQTGDMRENYEMREGDILYLTKNSRINFARDIAPIFNSAYMVSEIKNNDN</sequence>
<keyword evidence="6" id="KW-0812">Transmembrane</keyword>
<comment type="caution">
    <text evidence="18">The sequence shown here is derived from an EMBL/GenBank/DDBJ whole genome shotgun (WGS) entry which is preliminary data.</text>
</comment>
<accession>A0A0J6X0H6</accession>
<evidence type="ECO:0000256" key="15">
    <source>
        <dbReference type="SAM" id="SignalP"/>
    </source>
</evidence>
<evidence type="ECO:0000256" key="13">
    <source>
        <dbReference type="ARBA" id="ARBA00023237"/>
    </source>
</evidence>
<evidence type="ECO:0000256" key="14">
    <source>
        <dbReference type="ARBA" id="ARBA00023288"/>
    </source>
</evidence>
<keyword evidence="7 15" id="KW-0732">Signal</keyword>
<keyword evidence="4" id="KW-1134">Transmembrane beta strand</keyword>
<dbReference type="OrthoDB" id="8291at2"/>
<evidence type="ECO:0000256" key="1">
    <source>
        <dbReference type="ARBA" id="ARBA00004571"/>
    </source>
</evidence>
<feature type="domain" description="SLBB" evidence="17">
    <location>
        <begin position="108"/>
        <end position="186"/>
    </location>
</feature>
<evidence type="ECO:0000256" key="7">
    <source>
        <dbReference type="ARBA" id="ARBA00022729"/>
    </source>
</evidence>
<keyword evidence="10" id="KW-0626">Porin</keyword>
<keyword evidence="19" id="KW-1185">Reference proteome</keyword>
<comment type="subcellular location">
    <subcellularLocation>
        <location evidence="1">Cell outer membrane</location>
        <topology evidence="1">Multi-pass membrane protein</topology>
    </subcellularLocation>
</comment>
<keyword evidence="14" id="KW-0449">Lipoprotein</keyword>
<evidence type="ECO:0000256" key="6">
    <source>
        <dbReference type="ARBA" id="ARBA00022692"/>
    </source>
</evidence>
<dbReference type="Proteomes" id="UP000036503">
    <property type="component" value="Unassembled WGS sequence"/>
</dbReference>
<dbReference type="PANTHER" id="PTHR33619">
    <property type="entry name" value="POLYSACCHARIDE EXPORT PROTEIN GFCE-RELATED"/>
    <property type="match status" value="1"/>
</dbReference>
<dbReference type="InParanoid" id="A0A0J6X0H6"/>
<comment type="similarity">
    <text evidence="2">Belongs to the BexD/CtrA/VexA family.</text>
</comment>
<dbReference type="GO" id="GO:0009279">
    <property type="term" value="C:cell outer membrane"/>
    <property type="evidence" value="ECO:0007669"/>
    <property type="project" value="UniProtKB-SubCell"/>
</dbReference>
<evidence type="ECO:0000256" key="5">
    <source>
        <dbReference type="ARBA" id="ARBA00022597"/>
    </source>
</evidence>
<evidence type="ECO:0000256" key="2">
    <source>
        <dbReference type="ARBA" id="ARBA00009450"/>
    </source>
</evidence>
<keyword evidence="11" id="KW-0472">Membrane</keyword>